<evidence type="ECO:0000256" key="4">
    <source>
        <dbReference type="ARBA" id="ARBA00023242"/>
    </source>
</evidence>
<protein>
    <recommendedName>
        <fullName evidence="6">Transcription initiation factor IID</fullName>
    </recommendedName>
</protein>
<dbReference type="GO" id="GO:0005634">
    <property type="term" value="C:nucleus"/>
    <property type="evidence" value="ECO:0007669"/>
    <property type="project" value="UniProtKB-SubCell"/>
</dbReference>
<accession>A0A1I8EIQ8</accession>
<organism evidence="5">
    <name type="scientific">Wuchereria bancrofti</name>
    <dbReference type="NCBI Taxonomy" id="6293"/>
    <lineage>
        <taxon>Eukaryota</taxon>
        <taxon>Metazoa</taxon>
        <taxon>Ecdysozoa</taxon>
        <taxon>Nematoda</taxon>
        <taxon>Chromadorea</taxon>
        <taxon>Rhabditida</taxon>
        <taxon>Spirurina</taxon>
        <taxon>Spiruromorpha</taxon>
        <taxon>Filarioidea</taxon>
        <taxon>Onchocercidae</taxon>
        <taxon>Wuchereria</taxon>
    </lineage>
</organism>
<dbReference type="CDD" id="cd22926">
    <property type="entry name" value="HFD_SPT3"/>
    <property type="match status" value="1"/>
</dbReference>
<sequence>MNEWINDQEMCDQKTIAYTSVPGDIYEIVGKLMFAYGDEAEPIEICQQYVIDILRNQMIDTVNRAKKCATLRGRKRIECVDLLFLLRKKPFHLGRIYRMAKSADLLKGFNEDYEADCDILAEVPSTSSDFCGKEAQSIYDTVGLFDVTGELQRYLKSDVKVDEEKRERLKRLSERTALMDEDEYKDYTIARTYSFCAGHGVRKARISRFLKWLGDPEIAANALMILNYIACEMICSMVEGALWSRKEEGKNHFVDIYPFKALQPRHYEESLRKNKAYMIGGNIILGSFQY</sequence>
<dbReference type="AlphaFoldDB" id="A0A1I8EIQ8"/>
<keyword evidence="4" id="KW-0539">Nucleus</keyword>
<evidence type="ECO:0000256" key="3">
    <source>
        <dbReference type="ARBA" id="ARBA00023163"/>
    </source>
</evidence>
<dbReference type="STRING" id="6293.A0A1I8EIQ8"/>
<dbReference type="Pfam" id="PF02269">
    <property type="entry name" value="TFIID-18kDa"/>
    <property type="match status" value="1"/>
</dbReference>
<keyword evidence="2" id="KW-0805">Transcription regulation</keyword>
<evidence type="ECO:0008006" key="6">
    <source>
        <dbReference type="Google" id="ProtNLM"/>
    </source>
</evidence>
<dbReference type="PANTHER" id="PTHR11380:SF16">
    <property type="entry name" value="TRANSCRIPTION INITIATION PROTEIN SPT3 HOMOLOG"/>
    <property type="match status" value="1"/>
</dbReference>
<dbReference type="GO" id="GO:0006366">
    <property type="term" value="P:transcription by RNA polymerase II"/>
    <property type="evidence" value="ECO:0007669"/>
    <property type="project" value="InterPro"/>
</dbReference>
<keyword evidence="3" id="KW-0804">Transcription</keyword>
<name>A0A1I8EIQ8_WUCBA</name>
<comment type="subcellular location">
    <subcellularLocation>
        <location evidence="1">Nucleus</location>
    </subcellularLocation>
</comment>
<evidence type="ECO:0000256" key="2">
    <source>
        <dbReference type="ARBA" id="ARBA00023015"/>
    </source>
</evidence>
<dbReference type="GO" id="GO:0003713">
    <property type="term" value="F:transcription coactivator activity"/>
    <property type="evidence" value="ECO:0007669"/>
    <property type="project" value="TreeGrafter"/>
</dbReference>
<evidence type="ECO:0000313" key="5">
    <source>
        <dbReference type="WBParaSite" id="maker-PairedContig_234-snap-gene-0.16-mRNA-1"/>
    </source>
</evidence>
<dbReference type="WBParaSite" id="maker-PairedContig_234-snap-gene-0.16-mRNA-1">
    <property type="protein sequence ID" value="maker-PairedContig_234-snap-gene-0.16-mRNA-1"/>
    <property type="gene ID" value="maker-PairedContig_234-snap-gene-0.16"/>
</dbReference>
<dbReference type="InterPro" id="IPR003195">
    <property type="entry name" value="TFIID_TAF13"/>
</dbReference>
<proteinExistence type="predicted"/>
<evidence type="ECO:0000256" key="1">
    <source>
        <dbReference type="ARBA" id="ARBA00004123"/>
    </source>
</evidence>
<dbReference type="PANTHER" id="PTHR11380">
    <property type="entry name" value="TRANSCRIPTION INITIATION FACTOR TFIID/SUPT3-RELATED"/>
    <property type="match status" value="1"/>
</dbReference>
<reference evidence="5" key="1">
    <citation type="submission" date="2016-11" db="UniProtKB">
        <authorList>
            <consortium name="WormBaseParasite"/>
        </authorList>
    </citation>
    <scope>IDENTIFICATION</scope>
    <source>
        <strain evidence="5">pt0022</strain>
    </source>
</reference>